<dbReference type="InterPro" id="IPR008638">
    <property type="entry name" value="FhaB/CdiA-like_TPS"/>
</dbReference>
<evidence type="ECO:0000256" key="3">
    <source>
        <dbReference type="ARBA" id="ARBA00022729"/>
    </source>
</evidence>
<dbReference type="AlphaFoldDB" id="B1YQ85"/>
<dbReference type="KEGG" id="bac:BamMC406_1536"/>
<dbReference type="Proteomes" id="UP000001680">
    <property type="component" value="Chromosome 1"/>
</dbReference>
<keyword evidence="2" id="KW-0964">Secreted</keyword>
<dbReference type="SMART" id="SM00912">
    <property type="entry name" value="Haemagg_act"/>
    <property type="match status" value="1"/>
</dbReference>
<dbReference type="PANTHER" id="PTHR12338:SF8">
    <property type="entry name" value="HEME_HEMOPEXIN-BINDING PROTEIN"/>
    <property type="match status" value="1"/>
</dbReference>
<evidence type="ECO:0000313" key="6">
    <source>
        <dbReference type="Proteomes" id="UP000001680"/>
    </source>
</evidence>
<dbReference type="EMBL" id="CP001025">
    <property type="protein sequence ID" value="ACB64023.1"/>
    <property type="molecule type" value="Genomic_DNA"/>
</dbReference>
<protein>
    <submittedName>
        <fullName evidence="5">Filamentous hemagglutinin family outer membrane protein</fullName>
    </submittedName>
</protein>
<dbReference type="InterPro" id="IPR050909">
    <property type="entry name" value="Bact_Autotransporter_VF"/>
</dbReference>
<dbReference type="Pfam" id="PF13018">
    <property type="entry name" value="ESPR"/>
    <property type="match status" value="1"/>
</dbReference>
<dbReference type="InterPro" id="IPR024973">
    <property type="entry name" value="ESPR"/>
</dbReference>
<accession>B1YQ85</accession>
<dbReference type="Pfam" id="PF07581">
    <property type="entry name" value="Glug"/>
    <property type="match status" value="2"/>
</dbReference>
<dbReference type="InterPro" id="IPR012334">
    <property type="entry name" value="Pectin_lyas_fold"/>
</dbReference>
<proteinExistence type="predicted"/>
<dbReference type="InterPro" id="IPR011493">
    <property type="entry name" value="GLUG"/>
</dbReference>
<feature type="domain" description="Filamentous haemagglutinin FhaB/tRNA nuclease CdiA-like TPS" evidence="4">
    <location>
        <begin position="50"/>
        <end position="164"/>
    </location>
</feature>
<dbReference type="HOGENOM" id="CLU_004995_0_0_4"/>
<gene>
    <name evidence="5" type="ordered locus">BamMC406_1536</name>
</gene>
<evidence type="ECO:0000256" key="2">
    <source>
        <dbReference type="ARBA" id="ARBA00022525"/>
    </source>
</evidence>
<evidence type="ECO:0000259" key="4">
    <source>
        <dbReference type="SMART" id="SM00912"/>
    </source>
</evidence>
<dbReference type="Pfam" id="PF05860">
    <property type="entry name" value="TPS"/>
    <property type="match status" value="1"/>
</dbReference>
<dbReference type="RefSeq" id="WP_012363834.1">
    <property type="nucleotide sequence ID" value="NC_010551.1"/>
</dbReference>
<dbReference type="GO" id="GO:0005576">
    <property type="term" value="C:extracellular region"/>
    <property type="evidence" value="ECO:0007669"/>
    <property type="project" value="UniProtKB-SubCell"/>
</dbReference>
<dbReference type="SUPFAM" id="SSF51126">
    <property type="entry name" value="Pectin lyase-like"/>
    <property type="match status" value="1"/>
</dbReference>
<dbReference type="NCBIfam" id="TIGR01901">
    <property type="entry name" value="adhes_NPXG"/>
    <property type="match status" value="1"/>
</dbReference>
<dbReference type="PANTHER" id="PTHR12338">
    <property type="entry name" value="AUTOTRANSPORTER"/>
    <property type="match status" value="1"/>
</dbReference>
<dbReference type="OrthoDB" id="218680at2"/>
<dbReference type="InterPro" id="IPR011050">
    <property type="entry name" value="Pectin_lyase_fold/virulence"/>
</dbReference>
<comment type="subcellular location">
    <subcellularLocation>
        <location evidence="1">Secreted</location>
    </subcellularLocation>
</comment>
<evidence type="ECO:0000256" key="1">
    <source>
        <dbReference type="ARBA" id="ARBA00004613"/>
    </source>
</evidence>
<evidence type="ECO:0000313" key="5">
    <source>
        <dbReference type="EMBL" id="ACB64023.1"/>
    </source>
</evidence>
<sequence precursor="true">MNKTYSLIWNDAQGAWQVACERVRRRGKSSTRARVVAMVALLAGGAATSANALPTGEKIISGKGDIHRYDNGQQMSVNQHSDKLVTDWQTFNIDKGERVTFNQPSAASIALNRVVGQDGSAIYGNLDANGRVFLVNPNGILFGKNAQINVGGLVATTLDIRNEDFDAGRYRFSGQSPSEVQNFGNLVAAEGGAIALLGAKVVNKGIVQAQMGTVALGAGSDATLNFDGSKLLSVQIDQGIVNALVSNEQLLRADGGQVLMSAKTADTLLRTVVNNQGVIEARTLRNAAGRISLDGHDAGTVNVAGVLNASATTPGNGGMVETRGADVKVALGAMVDTRATNGRVGTWRIASSDVSVKAGANQPGTIVADTLSRNLATTDVELVAERGQLSVDGPVTWASGNRLTLASRQGDVSVNGALRATGANARLAIDAKQNVRIAAPIALTGANALLTLDYGVAHSLSGGAAVTLSGAGAGFESNGYRYTVVQNLQQLQAVDANLDGLYVLGNDIAGSYYYGTAFKTIGSGASFAGVFDGLGNTISNLTIASSNAYAGLFGRNTGTLANLNLKSLRVSAASGVGPVAIGGLVGENAGKISNVTATGMQVSAGASRNNALGGMVGINSGEISRTSYSGSVTGNSMSDAVGGLVGENRLDQLAGIVSDSESNATVSGGASNRASIGGLVGVNRGGEILRSTSRGTTSGTTSGYNLAGVNVGGLVGANLLGKIVDGSALGRVTGGSSGTAGGFVGNNTGTITGSSASGVVDGRYAQAIGGFVGLNQGNVADSKALGTVSSSSTGSTGGFVGINLGDNAFIDMAEAHGAVTGGQGANGGFVGSHLGGRIAHAVARGKTTGGSYSKTGGFVGSNEAELANVDASGDVSAGAGASVGAFAGANTRFGKIEAASATGNVTGGSSSTVGGFAGENLGTMRDVSASGTVGAGYYGATLGGLVGVNAGLVERAAASGRVNGSSSQTFGGLVGINRGIFRNSVTSGEAALQKIAGLNLGVIE</sequence>
<name>B1YQ85_BURA4</name>
<reference evidence="6" key="1">
    <citation type="submission" date="2008-04" db="EMBL/GenBank/DDBJ databases">
        <title>Complete sequence of chromosome 1 of Burkholderia ambifaria MC40-6.</title>
        <authorList>
            <person name="Copeland A."/>
            <person name="Lucas S."/>
            <person name="Lapidus A."/>
            <person name="Glavina del Rio T."/>
            <person name="Dalin E."/>
            <person name="Tice H."/>
            <person name="Pitluck S."/>
            <person name="Chain P."/>
            <person name="Malfatti S."/>
            <person name="Shin M."/>
            <person name="Vergez L."/>
            <person name="Lang D."/>
            <person name="Schmutz J."/>
            <person name="Larimer F."/>
            <person name="Land M."/>
            <person name="Hauser L."/>
            <person name="Kyrpides N."/>
            <person name="Lykidis A."/>
            <person name="Ramette A."/>
            <person name="Konstantinidis K."/>
            <person name="Tiedje J."/>
            <person name="Richardson P."/>
        </authorList>
    </citation>
    <scope>NUCLEOTIDE SEQUENCE [LARGE SCALE GENOMIC DNA]</scope>
    <source>
        <strain evidence="6">MC40-6</strain>
    </source>
</reference>
<keyword evidence="3" id="KW-0732">Signal</keyword>
<organism evidence="5 6">
    <name type="scientific">Burkholderia ambifaria (strain MC40-6)</name>
    <dbReference type="NCBI Taxonomy" id="398577"/>
    <lineage>
        <taxon>Bacteria</taxon>
        <taxon>Pseudomonadati</taxon>
        <taxon>Pseudomonadota</taxon>
        <taxon>Betaproteobacteria</taxon>
        <taxon>Burkholderiales</taxon>
        <taxon>Burkholderiaceae</taxon>
        <taxon>Burkholderia</taxon>
        <taxon>Burkholderia cepacia complex</taxon>
    </lineage>
</organism>
<dbReference type="Gene3D" id="2.160.20.110">
    <property type="match status" value="3"/>
</dbReference>
<dbReference type="Gene3D" id="2.160.20.10">
    <property type="entry name" value="Single-stranded right-handed beta-helix, Pectin lyase-like"/>
    <property type="match status" value="1"/>
</dbReference>